<accession>A0A0P5ZI30</accession>
<keyword evidence="2" id="KW-1185">Reference proteome</keyword>
<proteinExistence type="predicted"/>
<protein>
    <submittedName>
        <fullName evidence="1">Uncharacterized protein</fullName>
    </submittedName>
</protein>
<sequence length="69" mass="8123">MMGKTSKQLSLPRRNRIQFNSRQNVKSIITKENTLAYIMKFKKKGILQRPELIQLREGKSFGKAIELMR</sequence>
<gene>
    <name evidence="1" type="ORF">APZ42_023226</name>
</gene>
<reference evidence="1 2" key="1">
    <citation type="submission" date="2016-03" db="EMBL/GenBank/DDBJ databases">
        <title>EvidentialGene: Evidence-directed Construction of Genes on Genomes.</title>
        <authorList>
            <person name="Gilbert D.G."/>
            <person name="Choi J.-H."/>
            <person name="Mockaitis K."/>
            <person name="Colbourne J."/>
            <person name="Pfrender M."/>
        </authorList>
    </citation>
    <scope>NUCLEOTIDE SEQUENCE [LARGE SCALE GENOMIC DNA]</scope>
    <source>
        <strain evidence="1 2">Xinb3</strain>
        <tissue evidence="1">Complete organism</tissue>
    </source>
</reference>
<organism evidence="1 2">
    <name type="scientific">Daphnia magna</name>
    <dbReference type="NCBI Taxonomy" id="35525"/>
    <lineage>
        <taxon>Eukaryota</taxon>
        <taxon>Metazoa</taxon>
        <taxon>Ecdysozoa</taxon>
        <taxon>Arthropoda</taxon>
        <taxon>Crustacea</taxon>
        <taxon>Branchiopoda</taxon>
        <taxon>Diplostraca</taxon>
        <taxon>Cladocera</taxon>
        <taxon>Anomopoda</taxon>
        <taxon>Daphniidae</taxon>
        <taxon>Daphnia</taxon>
    </lineage>
</organism>
<evidence type="ECO:0000313" key="1">
    <source>
        <dbReference type="EMBL" id="KZS11956.1"/>
    </source>
</evidence>
<name>A0A0P5ZI30_9CRUS</name>
<dbReference type="EMBL" id="LRGB01001435">
    <property type="protein sequence ID" value="KZS11956.1"/>
    <property type="molecule type" value="Genomic_DNA"/>
</dbReference>
<dbReference type="AlphaFoldDB" id="A0A0P5ZI30"/>
<comment type="caution">
    <text evidence="1">The sequence shown here is derived from an EMBL/GenBank/DDBJ whole genome shotgun (WGS) entry which is preliminary data.</text>
</comment>
<dbReference type="Proteomes" id="UP000076858">
    <property type="component" value="Unassembled WGS sequence"/>
</dbReference>
<evidence type="ECO:0000313" key="2">
    <source>
        <dbReference type="Proteomes" id="UP000076858"/>
    </source>
</evidence>